<sequence length="56" mass="6413">PEGGQHEVTMTQHKQKISVKTRPTIIEEVSVKTSESTHLSCGNIWLRDVDLTKEFY</sequence>
<protein>
    <submittedName>
        <fullName evidence="1">Uncharacterized protein</fullName>
    </submittedName>
</protein>
<reference evidence="1" key="1">
    <citation type="submission" date="2014-12" db="EMBL/GenBank/DDBJ databases">
        <title>Insight into the proteome of Arion vulgaris.</title>
        <authorList>
            <person name="Aradska J."/>
            <person name="Bulat T."/>
            <person name="Smidak R."/>
            <person name="Sarate P."/>
            <person name="Gangsoo J."/>
            <person name="Sialana F."/>
            <person name="Bilban M."/>
            <person name="Lubec G."/>
        </authorList>
    </citation>
    <scope>NUCLEOTIDE SEQUENCE</scope>
    <source>
        <tissue evidence="1">Skin</tissue>
    </source>
</reference>
<gene>
    <name evidence="1" type="primary">ORF190781</name>
</gene>
<name>A0A0B7BIY4_9EUPU</name>
<feature type="non-terminal residue" evidence="1">
    <location>
        <position position="1"/>
    </location>
</feature>
<evidence type="ECO:0000313" key="1">
    <source>
        <dbReference type="EMBL" id="CEK92883.1"/>
    </source>
</evidence>
<dbReference type="AlphaFoldDB" id="A0A0B7BIY4"/>
<accession>A0A0B7BIY4</accession>
<organism evidence="1">
    <name type="scientific">Arion vulgaris</name>
    <dbReference type="NCBI Taxonomy" id="1028688"/>
    <lineage>
        <taxon>Eukaryota</taxon>
        <taxon>Metazoa</taxon>
        <taxon>Spiralia</taxon>
        <taxon>Lophotrochozoa</taxon>
        <taxon>Mollusca</taxon>
        <taxon>Gastropoda</taxon>
        <taxon>Heterobranchia</taxon>
        <taxon>Euthyneura</taxon>
        <taxon>Panpulmonata</taxon>
        <taxon>Eupulmonata</taxon>
        <taxon>Stylommatophora</taxon>
        <taxon>Helicina</taxon>
        <taxon>Arionoidea</taxon>
        <taxon>Arionidae</taxon>
        <taxon>Arion</taxon>
    </lineage>
</organism>
<proteinExistence type="predicted"/>
<dbReference type="EMBL" id="HACG01046018">
    <property type="protein sequence ID" value="CEK92883.1"/>
    <property type="molecule type" value="Transcribed_RNA"/>
</dbReference>